<name>A0A173VUC5_9FIRM</name>
<accession>A0A173VUC5</accession>
<dbReference type="InterPro" id="IPR002843">
    <property type="entry name" value="ATPase_V0-cplx_csu/dsu"/>
</dbReference>
<keyword evidence="2" id="KW-0406">Ion transport</keyword>
<reference evidence="3 4" key="1">
    <citation type="submission" date="2015-09" db="EMBL/GenBank/DDBJ databases">
        <authorList>
            <consortium name="Pathogen Informatics"/>
        </authorList>
    </citation>
    <scope>NUCLEOTIDE SEQUENCE [LARGE SCALE GENOMIC DNA]</scope>
    <source>
        <strain evidence="3 4">2789STDY5834889</strain>
    </source>
</reference>
<evidence type="ECO:0000256" key="2">
    <source>
        <dbReference type="ARBA" id="ARBA00023065"/>
    </source>
</evidence>
<organism evidence="3 4">
    <name type="scientific">[Ruminococcus] torques</name>
    <dbReference type="NCBI Taxonomy" id="33039"/>
    <lineage>
        <taxon>Bacteria</taxon>
        <taxon>Bacillati</taxon>
        <taxon>Bacillota</taxon>
        <taxon>Clostridia</taxon>
        <taxon>Lachnospirales</taxon>
        <taxon>Lachnospiraceae</taxon>
        <taxon>Mediterraneibacter</taxon>
    </lineage>
</organism>
<dbReference type="Proteomes" id="UP000078383">
    <property type="component" value="Unassembled WGS sequence"/>
</dbReference>
<sequence length="348" mass="41383">MGNLLEYSGIVTKTRAMEAKLLTPAQFEEIASLHNVPEVVEYLKKETAYADILEELAPEQLHRGSIEKILTRSLYRDYAKLYRFCGQKQRKLMKLRLKSYEVELINYCLRIVINHYQKPFDLDYKRPFFDRYSQISIEKLITSRTTDELIETLKDTEYYEPLKKLKDSPSVTLYDYDLALNLYYFTTLWKARKKVFKKEDKELYQRDCGTQIDLLNMQWIYRAKKYFNMKPADIYQLILPIHYRLSTDLIKGMVEATTLEELQTLCNQTPYARRYESTEQLTMEQMYSECLHHLYTIDRRRNPYSIAAVNTYLFLKEEEIKKLTTALECIRYGLTPGETLAYVGGRTQ</sequence>
<evidence type="ECO:0000313" key="4">
    <source>
        <dbReference type="Proteomes" id="UP000078383"/>
    </source>
</evidence>
<dbReference type="AlphaFoldDB" id="A0A173VUC5"/>
<dbReference type="OrthoDB" id="9816136at2"/>
<dbReference type="EMBL" id="CZBX01000016">
    <property type="protein sequence ID" value="CUQ92731.1"/>
    <property type="molecule type" value="Genomic_DNA"/>
</dbReference>
<protein>
    <submittedName>
        <fullName evidence="3">V-type ATP synthase subunit C</fullName>
    </submittedName>
</protein>
<dbReference type="RefSeq" id="WP_020436812.1">
    <property type="nucleotide sequence ID" value="NZ_CZBR01000016.1"/>
</dbReference>
<dbReference type="InterPro" id="IPR050873">
    <property type="entry name" value="V-ATPase_V0D/AC39_subunit"/>
</dbReference>
<dbReference type="Gene3D" id="1.10.132.50">
    <property type="entry name" value="ATP synthase (C/AC39) subunit, domain 3"/>
    <property type="match status" value="3"/>
</dbReference>
<dbReference type="PANTHER" id="PTHR38682:SF1">
    <property type="entry name" value="V-TYPE ATP SYNTHASE SUBUNIT C"/>
    <property type="match status" value="1"/>
</dbReference>
<dbReference type="GO" id="GO:0046961">
    <property type="term" value="F:proton-transporting ATPase activity, rotational mechanism"/>
    <property type="evidence" value="ECO:0007669"/>
    <property type="project" value="InterPro"/>
</dbReference>
<evidence type="ECO:0000256" key="1">
    <source>
        <dbReference type="ARBA" id="ARBA00022448"/>
    </source>
</evidence>
<dbReference type="InterPro" id="IPR044911">
    <property type="entry name" value="V-type_ATPase_csu/dsu_dom_3"/>
</dbReference>
<gene>
    <name evidence="3" type="ORF">ERS852502_02697</name>
</gene>
<proteinExistence type="predicted"/>
<dbReference type="PANTHER" id="PTHR38682">
    <property type="entry name" value="V-TYPE ATP SYNTHASE SUBUNIT C"/>
    <property type="match status" value="1"/>
</dbReference>
<dbReference type="SUPFAM" id="SSF103486">
    <property type="entry name" value="V-type ATP synthase subunit C"/>
    <property type="match status" value="1"/>
</dbReference>
<keyword evidence="1" id="KW-0813">Transport</keyword>
<dbReference type="Pfam" id="PF01992">
    <property type="entry name" value="vATP-synt_AC39"/>
    <property type="match status" value="1"/>
</dbReference>
<evidence type="ECO:0000313" key="3">
    <source>
        <dbReference type="EMBL" id="CUQ92731.1"/>
    </source>
</evidence>
<dbReference type="InterPro" id="IPR036079">
    <property type="entry name" value="ATPase_csu/dsu_sf"/>
</dbReference>